<sequence length="69" mass="7711">MPSLRGLPADHRTTGEGVRFLRAGTLDRAERLVPRVHYFVRSEHPWIVLPEGVPALHTLPNRSGEETTG</sequence>
<comment type="caution">
    <text evidence="1">The sequence shown here is derived from an EMBL/GenBank/DDBJ whole genome shotgun (WGS) entry which is preliminary data.</text>
</comment>
<keyword evidence="2" id="KW-1185">Reference proteome</keyword>
<dbReference type="Proteomes" id="UP000253918">
    <property type="component" value="Unassembled WGS sequence"/>
</dbReference>
<accession>A0A369VU16</accession>
<gene>
    <name evidence="1" type="ORF">DVW87_08785</name>
</gene>
<evidence type="ECO:0000313" key="2">
    <source>
        <dbReference type="Proteomes" id="UP000253918"/>
    </source>
</evidence>
<reference evidence="1 2" key="1">
    <citation type="submission" date="2018-07" db="EMBL/GenBank/DDBJ databases">
        <title>a novel species of Sphingomonas isolated from the rhizosphere soil of Araceae plant.</title>
        <authorList>
            <person name="Zhiyong W."/>
            <person name="Qinglan Z."/>
            <person name="Zhiwei F."/>
            <person name="Ding X."/>
            <person name="Gejiao W."/>
            <person name="Shixue Z."/>
        </authorList>
    </citation>
    <scope>NUCLEOTIDE SEQUENCE [LARGE SCALE GENOMIC DNA]</scope>
    <source>
        <strain evidence="1 2">WZY 27</strain>
    </source>
</reference>
<organism evidence="1 2">
    <name type="scientific">Sphingomonas aracearum</name>
    <dbReference type="NCBI Taxonomy" id="2283317"/>
    <lineage>
        <taxon>Bacteria</taxon>
        <taxon>Pseudomonadati</taxon>
        <taxon>Pseudomonadota</taxon>
        <taxon>Alphaproteobacteria</taxon>
        <taxon>Sphingomonadales</taxon>
        <taxon>Sphingomonadaceae</taxon>
        <taxon>Sphingomonas</taxon>
    </lineage>
</organism>
<dbReference type="AlphaFoldDB" id="A0A369VU16"/>
<dbReference type="InterPro" id="IPR011057">
    <property type="entry name" value="Mss4-like_sf"/>
</dbReference>
<dbReference type="EMBL" id="QQNB01000002">
    <property type="protein sequence ID" value="RDE05349.1"/>
    <property type="molecule type" value="Genomic_DNA"/>
</dbReference>
<protein>
    <submittedName>
        <fullName evidence="1">Uncharacterized protein</fullName>
    </submittedName>
</protein>
<name>A0A369VU16_9SPHN</name>
<proteinExistence type="predicted"/>
<evidence type="ECO:0000313" key="1">
    <source>
        <dbReference type="EMBL" id="RDE05349.1"/>
    </source>
</evidence>
<dbReference type="SUPFAM" id="SSF51316">
    <property type="entry name" value="Mss4-like"/>
    <property type="match status" value="1"/>
</dbReference>